<comment type="caution">
    <text evidence="1">The sequence shown here is derived from an EMBL/GenBank/DDBJ whole genome shotgun (WGS) entry which is preliminary data.</text>
</comment>
<dbReference type="InterPro" id="IPR009334">
    <property type="entry name" value="DUF993"/>
</dbReference>
<dbReference type="Pfam" id="PF06187">
    <property type="entry name" value="DUF993"/>
    <property type="match status" value="1"/>
</dbReference>
<dbReference type="SUPFAM" id="SSF51569">
    <property type="entry name" value="Aldolase"/>
    <property type="match status" value="1"/>
</dbReference>
<accession>A0A502GI10</accession>
<dbReference type="RefSeq" id="WP_140881303.1">
    <property type="nucleotide sequence ID" value="NZ_RCZP01000002.1"/>
</dbReference>
<proteinExistence type="predicted"/>
<reference evidence="1 2" key="1">
    <citation type="journal article" date="2019" name="Environ. Microbiol.">
        <title>Species interactions and distinct microbial communities in high Arctic permafrost affected cryosols are associated with the CH4 and CO2 gas fluxes.</title>
        <authorList>
            <person name="Altshuler I."/>
            <person name="Hamel J."/>
            <person name="Turney S."/>
            <person name="Magnuson E."/>
            <person name="Levesque R."/>
            <person name="Greer C."/>
            <person name="Whyte L.G."/>
        </authorList>
    </citation>
    <scope>NUCLEOTIDE SEQUENCE [LARGE SCALE GENOMIC DNA]</scope>
    <source>
        <strain evidence="1 2">S9.3B</strain>
    </source>
</reference>
<dbReference type="Proteomes" id="UP000317078">
    <property type="component" value="Unassembled WGS sequence"/>
</dbReference>
<dbReference type="InterPro" id="IPR013785">
    <property type="entry name" value="Aldolase_TIM"/>
</dbReference>
<organism evidence="1 2">
    <name type="scientific">Muricoccus nepalensis</name>
    <dbReference type="NCBI Taxonomy" id="1854500"/>
    <lineage>
        <taxon>Bacteria</taxon>
        <taxon>Pseudomonadati</taxon>
        <taxon>Pseudomonadota</taxon>
        <taxon>Alphaproteobacteria</taxon>
        <taxon>Acetobacterales</taxon>
        <taxon>Roseomonadaceae</taxon>
        <taxon>Muricoccus</taxon>
    </lineage>
</organism>
<dbReference type="Gene3D" id="3.20.20.70">
    <property type="entry name" value="Aldolase class I"/>
    <property type="match status" value="1"/>
</dbReference>
<dbReference type="AlphaFoldDB" id="A0A502GI10"/>
<protein>
    <submittedName>
        <fullName evidence="1">Dihydrodipicolinate synthase family protein</fullName>
    </submittedName>
</protein>
<name>A0A502GI10_9PROT</name>
<evidence type="ECO:0000313" key="1">
    <source>
        <dbReference type="EMBL" id="TPG60373.1"/>
    </source>
</evidence>
<dbReference type="EMBL" id="RCZP01000002">
    <property type="protein sequence ID" value="TPG60373.1"/>
    <property type="molecule type" value="Genomic_DNA"/>
</dbReference>
<sequence>MATLTLPTAAGALEAYTTGAPGDFAVAKPPYPRVAYAAAHVVADPLAEQDPWLDAKVDWDRTIAFRRHLWSLGLGVAEAMDTAQRGMGLDWAGAQELIRRSLDAAKDYPEAVIASGAGTDHLAPGPDVTVDDVIRAYEEQCAAVEGMGGRIILMASRALAKAARSPEDYVRVYDRVLSSVRQPVIIHWLGEMFDPALEGYWGHHDHMAAMEVALEVIAAHADKVDGVKISLLDDRKEVSMRRRLPKGVRMYTGDDFNYAELIAGDAEGHSDALLGIFDPIAPAVGGALAALSRNDISTFHGILAPTVPLSRHIFKAPTRFYKTGVVFMAWLNGHQDHFVMVGGQQSTRSIGHFAELFRLADKAGLLSDSERAAARMRTLLALHGVA</sequence>
<keyword evidence="2" id="KW-1185">Reference proteome</keyword>
<gene>
    <name evidence="1" type="ORF">EAH89_03045</name>
</gene>
<dbReference type="OrthoDB" id="9805272at2"/>
<evidence type="ECO:0000313" key="2">
    <source>
        <dbReference type="Proteomes" id="UP000317078"/>
    </source>
</evidence>